<evidence type="ECO:0000313" key="3">
    <source>
        <dbReference type="EMBL" id="KOO05533.1"/>
    </source>
</evidence>
<protein>
    <recommendedName>
        <fullName evidence="2">Lysozyme inhibitor LprI-like N-terminal domain-containing protein</fullName>
    </recommendedName>
</protein>
<dbReference type="STRING" id="693.AKJ17_01715"/>
<reference evidence="4" key="1">
    <citation type="submission" date="2015-08" db="EMBL/GenBank/DDBJ databases">
        <title>Vibrio galatheae sp. nov., a novel member of the Vibrionaceae family isolated from the Solomon Islands.</title>
        <authorList>
            <person name="Giubergia S."/>
            <person name="Machado H."/>
            <person name="Mateiu R.V."/>
            <person name="Gram L."/>
        </authorList>
    </citation>
    <scope>NUCLEOTIDE SEQUENCE [LARGE SCALE GENOMIC DNA]</scope>
    <source>
        <strain evidence="4">DSM 19584</strain>
    </source>
</reference>
<dbReference type="EMBL" id="LHPJ01000001">
    <property type="protein sequence ID" value="KOO05533.1"/>
    <property type="molecule type" value="Genomic_DNA"/>
</dbReference>
<accession>A0A0M0HV78</accession>
<proteinExistence type="predicted"/>
<feature type="chain" id="PRO_5005600290" description="Lysozyme inhibitor LprI-like N-terminal domain-containing protein" evidence="1">
    <location>
        <begin position="32"/>
        <end position="150"/>
    </location>
</feature>
<dbReference type="AlphaFoldDB" id="A0A0M0HV78"/>
<evidence type="ECO:0000256" key="1">
    <source>
        <dbReference type="SAM" id="SignalP"/>
    </source>
</evidence>
<name>A0A0M0HV78_VIBNE</name>
<dbReference type="Proteomes" id="UP000037515">
    <property type="component" value="Unassembled WGS sequence"/>
</dbReference>
<comment type="caution">
    <text evidence="3">The sequence shown here is derived from an EMBL/GenBank/DDBJ whole genome shotgun (WGS) entry which is preliminary data.</text>
</comment>
<dbReference type="OrthoDB" id="7340239at2"/>
<sequence length="150" mass="17148">MSFISFKEHYLFSLRKSLFLLLTAVSFTSYAEEAVDCDNAISTLDINYCAGLELGRAEDKMNAYLQASFKHNSYDPELIKAIKEAQVAWQGYVDSHCDSVYTQWREGTIRGVMGITCQTQLTKQRTHVIWENFLTYMDSTPPVLPEPTLE</sequence>
<dbReference type="PATRIC" id="fig|693.5.peg.345"/>
<keyword evidence="4" id="KW-1185">Reference proteome</keyword>
<feature type="signal peptide" evidence="1">
    <location>
        <begin position="1"/>
        <end position="31"/>
    </location>
</feature>
<gene>
    <name evidence="3" type="ORF">AKJ17_01715</name>
</gene>
<dbReference type="InterPro" id="IPR009739">
    <property type="entry name" value="LprI-like_N"/>
</dbReference>
<dbReference type="Gene3D" id="1.20.1270.180">
    <property type="match status" value="1"/>
</dbReference>
<evidence type="ECO:0000313" key="4">
    <source>
        <dbReference type="Proteomes" id="UP000037515"/>
    </source>
</evidence>
<feature type="domain" description="Lysozyme inhibitor LprI-like N-terminal" evidence="2">
    <location>
        <begin position="37"/>
        <end position="127"/>
    </location>
</feature>
<keyword evidence="1" id="KW-0732">Signal</keyword>
<evidence type="ECO:0000259" key="2">
    <source>
        <dbReference type="Pfam" id="PF07007"/>
    </source>
</evidence>
<dbReference type="Pfam" id="PF07007">
    <property type="entry name" value="LprI"/>
    <property type="match status" value="1"/>
</dbReference>
<organism evidence="3 4">
    <name type="scientific">Vibrio nereis</name>
    <dbReference type="NCBI Taxonomy" id="693"/>
    <lineage>
        <taxon>Bacteria</taxon>
        <taxon>Pseudomonadati</taxon>
        <taxon>Pseudomonadota</taxon>
        <taxon>Gammaproteobacteria</taxon>
        <taxon>Vibrionales</taxon>
        <taxon>Vibrionaceae</taxon>
        <taxon>Vibrio</taxon>
    </lineage>
</organism>